<comment type="caution">
    <text evidence="4">The sequence shown here is derived from an EMBL/GenBank/DDBJ whole genome shotgun (WGS) entry which is preliminary data.</text>
</comment>
<dbReference type="Pfam" id="PF11250">
    <property type="entry name" value="FAF"/>
    <property type="match status" value="1"/>
</dbReference>
<accession>A0A2U1NWI2</accession>
<dbReference type="Proteomes" id="UP000245207">
    <property type="component" value="Unassembled WGS sequence"/>
</dbReference>
<comment type="similarity">
    <text evidence="1">Belongs to the fantastic four family.</text>
</comment>
<name>A0A2U1NWI2_ARTAN</name>
<dbReference type="InterPro" id="IPR021410">
    <property type="entry name" value="FAF"/>
</dbReference>
<dbReference type="OrthoDB" id="1916983at2759"/>
<dbReference type="STRING" id="35608.A0A2U1NWI2"/>
<evidence type="ECO:0000313" key="4">
    <source>
        <dbReference type="EMBL" id="PWA77848.1"/>
    </source>
</evidence>
<dbReference type="AlphaFoldDB" id="A0A2U1NWI2"/>
<feature type="domain" description="FAF" evidence="3">
    <location>
        <begin position="150"/>
        <end position="202"/>
    </location>
</feature>
<evidence type="ECO:0000259" key="3">
    <source>
        <dbReference type="Pfam" id="PF11250"/>
    </source>
</evidence>
<gene>
    <name evidence="4" type="ORF">CTI12_AA218090</name>
</gene>
<dbReference type="InterPro" id="IPR046431">
    <property type="entry name" value="FAF_dom"/>
</dbReference>
<evidence type="ECO:0000256" key="2">
    <source>
        <dbReference type="SAM" id="MobiDB-lite"/>
    </source>
</evidence>
<feature type="region of interest" description="Disordered" evidence="2">
    <location>
        <begin position="142"/>
        <end position="165"/>
    </location>
</feature>
<proteinExistence type="inferred from homology"/>
<dbReference type="PANTHER" id="PTHR33155:SF74">
    <property type="entry name" value="THE FANTASTIC FOUR FAMILY-RELATED"/>
    <property type="match status" value="1"/>
</dbReference>
<sequence>MASVVCQGLQACIEPLLIETTILTHKSSSKPTQVPQKPTLEVNSNNGESVSKKKGWTTFLSVLEKPSSNHVKNEEVYVHPMVKRSASALSSMSLEMCTESLGAETGSDVSESSDEFTLEEREKYRSLMRSKARAFLDRKMVSQRKGGGGFPPPLTSISGSDGTVKVKPHREGGRLVIKAVSISDCGTKFEAERANGRLKLSLSKDCFVKSETGGAKMKNVGIEKECCDSDAEEGGRGGRWCEMNENIRKVGGKTGLKIRSLKRPSRLPNSFDHDSTEFGLTKCKDGRNGNKGIGNWSLFRVVIS</sequence>
<keyword evidence="5" id="KW-1185">Reference proteome</keyword>
<evidence type="ECO:0000313" key="5">
    <source>
        <dbReference type="Proteomes" id="UP000245207"/>
    </source>
</evidence>
<protein>
    <submittedName>
        <fullName evidence="4">The fantastic four family</fullName>
    </submittedName>
</protein>
<reference evidence="4 5" key="1">
    <citation type="journal article" date="2018" name="Mol. Plant">
        <title>The genome of Artemisia annua provides insight into the evolution of Asteraceae family and artemisinin biosynthesis.</title>
        <authorList>
            <person name="Shen Q."/>
            <person name="Zhang L."/>
            <person name="Liao Z."/>
            <person name="Wang S."/>
            <person name="Yan T."/>
            <person name="Shi P."/>
            <person name="Liu M."/>
            <person name="Fu X."/>
            <person name="Pan Q."/>
            <person name="Wang Y."/>
            <person name="Lv Z."/>
            <person name="Lu X."/>
            <person name="Zhang F."/>
            <person name="Jiang W."/>
            <person name="Ma Y."/>
            <person name="Chen M."/>
            <person name="Hao X."/>
            <person name="Li L."/>
            <person name="Tang Y."/>
            <person name="Lv G."/>
            <person name="Zhou Y."/>
            <person name="Sun X."/>
            <person name="Brodelius P.E."/>
            <person name="Rose J.K.C."/>
            <person name="Tang K."/>
        </authorList>
    </citation>
    <scope>NUCLEOTIDE SEQUENCE [LARGE SCALE GENOMIC DNA]</scope>
    <source>
        <strain evidence="5">cv. Huhao1</strain>
        <tissue evidence="4">Leaf</tissue>
    </source>
</reference>
<dbReference type="PANTHER" id="PTHR33155">
    <property type="entry name" value="FANTASTIC FOUR-LIKE PROTEIN (DUF3049)"/>
    <property type="match status" value="1"/>
</dbReference>
<organism evidence="4 5">
    <name type="scientific">Artemisia annua</name>
    <name type="common">Sweet wormwood</name>
    <dbReference type="NCBI Taxonomy" id="35608"/>
    <lineage>
        <taxon>Eukaryota</taxon>
        <taxon>Viridiplantae</taxon>
        <taxon>Streptophyta</taxon>
        <taxon>Embryophyta</taxon>
        <taxon>Tracheophyta</taxon>
        <taxon>Spermatophyta</taxon>
        <taxon>Magnoliopsida</taxon>
        <taxon>eudicotyledons</taxon>
        <taxon>Gunneridae</taxon>
        <taxon>Pentapetalae</taxon>
        <taxon>asterids</taxon>
        <taxon>campanulids</taxon>
        <taxon>Asterales</taxon>
        <taxon>Asteraceae</taxon>
        <taxon>Asteroideae</taxon>
        <taxon>Anthemideae</taxon>
        <taxon>Artemisiinae</taxon>
        <taxon>Artemisia</taxon>
    </lineage>
</organism>
<dbReference type="EMBL" id="PKPP01002067">
    <property type="protein sequence ID" value="PWA77848.1"/>
    <property type="molecule type" value="Genomic_DNA"/>
</dbReference>
<feature type="region of interest" description="Disordered" evidence="2">
    <location>
        <begin position="26"/>
        <end position="48"/>
    </location>
</feature>
<evidence type="ECO:0000256" key="1">
    <source>
        <dbReference type="ARBA" id="ARBA00008690"/>
    </source>
</evidence>